<keyword evidence="7" id="KW-0472">Membrane</keyword>
<dbReference type="Gene3D" id="3.90.550.10">
    <property type="entry name" value="Spore Coat Polysaccharide Biosynthesis Protein SpsA, Chain A"/>
    <property type="match status" value="1"/>
</dbReference>
<proteinExistence type="predicted"/>
<dbReference type="Proteomes" id="UP000184694">
    <property type="component" value="Unassembled WGS sequence"/>
</dbReference>
<dbReference type="InterPro" id="IPR050256">
    <property type="entry name" value="Glycosyltransferase_2"/>
</dbReference>
<dbReference type="GO" id="GO:0009103">
    <property type="term" value="P:lipopolysaccharide biosynthetic process"/>
    <property type="evidence" value="ECO:0007669"/>
    <property type="project" value="UniProtKB-KW"/>
</dbReference>
<evidence type="ECO:0000256" key="4">
    <source>
        <dbReference type="ARBA" id="ARBA00022692"/>
    </source>
</evidence>
<keyword evidence="1" id="KW-1003">Cell membrane</keyword>
<dbReference type="STRING" id="1121457.SAMN02745161_0418"/>
<evidence type="ECO:0000256" key="7">
    <source>
        <dbReference type="ARBA" id="ARBA00023136"/>
    </source>
</evidence>
<dbReference type="EMBL" id="FSRG01000003">
    <property type="protein sequence ID" value="SIN73359.1"/>
    <property type="molecule type" value="Genomic_DNA"/>
</dbReference>
<keyword evidence="4" id="KW-0812">Transmembrane</keyword>
<protein>
    <submittedName>
        <fullName evidence="9">Glycosyltransferase involved in cell wall bisynthesis</fullName>
    </submittedName>
</protein>
<keyword evidence="10" id="KW-1185">Reference proteome</keyword>
<keyword evidence="6" id="KW-1133">Transmembrane helix</keyword>
<evidence type="ECO:0000256" key="6">
    <source>
        <dbReference type="ARBA" id="ARBA00022989"/>
    </source>
</evidence>
<name>A0A1N6DRE1_9BACT</name>
<sequence>MRMTNINSLSIIVPVFNEEDNLPLLFNEIKKALSPLDKEWQVIFVDDGSSDNSLQVIRSMSEEHPEAKYVAFAENCGQSAAFKAGFDAADTDVVITIDADLQNDPADIPALLREYERGYNMVIGWRHKRQDTLQKKVASKIGNAIRNKLSRETVKDTGCSLKVMDTKMVQQIPMLTGMHRFLPTLMKMQGATVSEVPVNHRHRQHGESKYGILDRAKATILDLLAIRWMQSRHFRYYIKDHNL</sequence>
<dbReference type="CDD" id="cd04187">
    <property type="entry name" value="DPM1_like_bac"/>
    <property type="match status" value="1"/>
</dbReference>
<evidence type="ECO:0000256" key="3">
    <source>
        <dbReference type="ARBA" id="ARBA00022679"/>
    </source>
</evidence>
<organism evidence="9 10">
    <name type="scientific">Halodesulfovibrio marinisediminis DSM 17456</name>
    <dbReference type="NCBI Taxonomy" id="1121457"/>
    <lineage>
        <taxon>Bacteria</taxon>
        <taxon>Pseudomonadati</taxon>
        <taxon>Thermodesulfobacteriota</taxon>
        <taxon>Desulfovibrionia</taxon>
        <taxon>Desulfovibrionales</taxon>
        <taxon>Desulfovibrionaceae</taxon>
        <taxon>Halodesulfovibrio</taxon>
    </lineage>
</organism>
<dbReference type="GO" id="GO:0005886">
    <property type="term" value="C:plasma membrane"/>
    <property type="evidence" value="ECO:0007669"/>
    <property type="project" value="TreeGrafter"/>
</dbReference>
<accession>A0A1N6DRE1</accession>
<evidence type="ECO:0000259" key="8">
    <source>
        <dbReference type="Pfam" id="PF00535"/>
    </source>
</evidence>
<dbReference type="AlphaFoldDB" id="A0A1N6DRE1"/>
<dbReference type="PANTHER" id="PTHR48090:SF3">
    <property type="entry name" value="UNDECAPRENYL-PHOSPHATE 4-DEOXY-4-FORMAMIDO-L-ARABINOSE TRANSFERASE"/>
    <property type="match status" value="1"/>
</dbReference>
<dbReference type="InterPro" id="IPR001173">
    <property type="entry name" value="Glyco_trans_2-like"/>
</dbReference>
<gene>
    <name evidence="9" type="ORF">SAMN02745161_0418</name>
</gene>
<keyword evidence="3 9" id="KW-0808">Transferase</keyword>
<dbReference type="OrthoDB" id="9802649at2"/>
<evidence type="ECO:0000256" key="1">
    <source>
        <dbReference type="ARBA" id="ARBA00022475"/>
    </source>
</evidence>
<evidence type="ECO:0000256" key="5">
    <source>
        <dbReference type="ARBA" id="ARBA00022985"/>
    </source>
</evidence>
<evidence type="ECO:0000313" key="10">
    <source>
        <dbReference type="Proteomes" id="UP000184694"/>
    </source>
</evidence>
<evidence type="ECO:0000313" key="9">
    <source>
        <dbReference type="EMBL" id="SIN73359.1"/>
    </source>
</evidence>
<dbReference type="GO" id="GO:0099621">
    <property type="term" value="F:undecaprenyl-phosphate 4-deoxy-4-formamido-L-arabinose transferase activity"/>
    <property type="evidence" value="ECO:0007669"/>
    <property type="project" value="TreeGrafter"/>
</dbReference>
<reference evidence="10" key="1">
    <citation type="submission" date="2016-11" db="EMBL/GenBank/DDBJ databases">
        <authorList>
            <person name="Varghese N."/>
            <person name="Submissions S."/>
        </authorList>
    </citation>
    <scope>NUCLEOTIDE SEQUENCE [LARGE SCALE GENOMIC DNA]</scope>
    <source>
        <strain evidence="10">DSM 17456</strain>
    </source>
</reference>
<dbReference type="Pfam" id="PF00535">
    <property type="entry name" value="Glycos_transf_2"/>
    <property type="match status" value="1"/>
</dbReference>
<keyword evidence="2" id="KW-0328">Glycosyltransferase</keyword>
<evidence type="ECO:0000256" key="2">
    <source>
        <dbReference type="ARBA" id="ARBA00022676"/>
    </source>
</evidence>
<dbReference type="InterPro" id="IPR029044">
    <property type="entry name" value="Nucleotide-diphossugar_trans"/>
</dbReference>
<dbReference type="PANTHER" id="PTHR48090">
    <property type="entry name" value="UNDECAPRENYL-PHOSPHATE 4-DEOXY-4-FORMAMIDO-L-ARABINOSE TRANSFERASE-RELATED"/>
    <property type="match status" value="1"/>
</dbReference>
<keyword evidence="5" id="KW-0448">Lipopolysaccharide biosynthesis</keyword>
<feature type="domain" description="Glycosyltransferase 2-like" evidence="8">
    <location>
        <begin position="10"/>
        <end position="165"/>
    </location>
</feature>
<dbReference type="SUPFAM" id="SSF53448">
    <property type="entry name" value="Nucleotide-diphospho-sugar transferases"/>
    <property type="match status" value="1"/>
</dbReference>